<protein>
    <recommendedName>
        <fullName evidence="6">Mutator family transposase</fullName>
    </recommendedName>
</protein>
<keyword evidence="4 6" id="KW-0238">DNA-binding</keyword>
<evidence type="ECO:0000313" key="7">
    <source>
        <dbReference type="EMBL" id="TWU61725.1"/>
    </source>
</evidence>
<dbReference type="GO" id="GO:0006313">
    <property type="term" value="P:DNA transposition"/>
    <property type="evidence" value="ECO:0007669"/>
    <property type="project" value="UniProtKB-UniRule"/>
</dbReference>
<evidence type="ECO:0000256" key="5">
    <source>
        <dbReference type="ARBA" id="ARBA00023172"/>
    </source>
</evidence>
<dbReference type="NCBIfam" id="NF033543">
    <property type="entry name" value="transpos_IS256"/>
    <property type="match status" value="1"/>
</dbReference>
<keyword evidence="6" id="KW-0814">Transposable element</keyword>
<evidence type="ECO:0000256" key="6">
    <source>
        <dbReference type="RuleBase" id="RU365089"/>
    </source>
</evidence>
<evidence type="ECO:0000256" key="1">
    <source>
        <dbReference type="ARBA" id="ARBA00002190"/>
    </source>
</evidence>
<dbReference type="Proteomes" id="UP000316476">
    <property type="component" value="Unassembled WGS sequence"/>
</dbReference>
<dbReference type="PANTHER" id="PTHR33217:SF9">
    <property type="entry name" value="MUTATOR FAMILY TRANSPOSASE"/>
    <property type="match status" value="1"/>
</dbReference>
<evidence type="ECO:0000256" key="4">
    <source>
        <dbReference type="ARBA" id="ARBA00023125"/>
    </source>
</evidence>
<dbReference type="GO" id="GO:0004803">
    <property type="term" value="F:transposase activity"/>
    <property type="evidence" value="ECO:0007669"/>
    <property type="project" value="UniProtKB-UniRule"/>
</dbReference>
<gene>
    <name evidence="7" type="ORF">V7x_34130</name>
</gene>
<dbReference type="PROSITE" id="PS01007">
    <property type="entry name" value="TRANSPOSASE_MUTATOR"/>
    <property type="match status" value="1"/>
</dbReference>
<comment type="caution">
    <text evidence="7">The sequence shown here is derived from an EMBL/GenBank/DDBJ whole genome shotgun (WGS) entry which is preliminary data.</text>
</comment>
<proteinExistence type="inferred from homology"/>
<reference evidence="7 8" key="1">
    <citation type="submission" date="2019-02" db="EMBL/GenBank/DDBJ databases">
        <title>Deep-cultivation of Planctomycetes and their phenomic and genomic characterization uncovers novel biology.</title>
        <authorList>
            <person name="Wiegand S."/>
            <person name="Jogler M."/>
            <person name="Boedeker C."/>
            <person name="Pinto D."/>
            <person name="Vollmers J."/>
            <person name="Rivas-Marin E."/>
            <person name="Kohn T."/>
            <person name="Peeters S.H."/>
            <person name="Heuer A."/>
            <person name="Rast P."/>
            <person name="Oberbeckmann S."/>
            <person name="Bunk B."/>
            <person name="Jeske O."/>
            <person name="Meyerdierks A."/>
            <person name="Storesund J.E."/>
            <person name="Kallscheuer N."/>
            <person name="Luecker S."/>
            <person name="Lage O.M."/>
            <person name="Pohl T."/>
            <person name="Merkel B.J."/>
            <person name="Hornburger P."/>
            <person name="Mueller R.-W."/>
            <person name="Bruemmer F."/>
            <person name="Labrenz M."/>
            <person name="Spormann A.M."/>
            <person name="Op Den Camp H."/>
            <person name="Overmann J."/>
            <person name="Amann R."/>
            <person name="Jetten M.S.M."/>
            <person name="Mascher T."/>
            <person name="Medema M.H."/>
            <person name="Devos D.P."/>
            <person name="Kaster A.-K."/>
            <person name="Ovreas L."/>
            <person name="Rohde M."/>
            <person name="Galperin M.Y."/>
            <person name="Jogler C."/>
        </authorList>
    </citation>
    <scope>NUCLEOTIDE SEQUENCE [LARGE SCALE GENOMIC DNA]</scope>
    <source>
        <strain evidence="7 8">V7</strain>
    </source>
</reference>
<keyword evidence="5 6" id="KW-0233">DNA recombination</keyword>
<sequence length="361" mass="41067">MTKTKTDRHDVLVDQQIDPEVVCFRAQFDQKSPLDEIVREGARRMLQSAIDAEVDDFIAQHAHRTDQQGRRLVVKNGSLPERKILTGAGAIPVTQGRVRDNDPDPERRVRFSPSVLPSYLRKTSSIEELIPWLYLKGISTGDFPEALQALVGERAGGLSANVVCRLKEQWCSEYDDWSKRDLSDKQYVYVWADGIYAKVRLEDDANKKQCLLVLMGATADGKKELIAVLDGYRESEQSWTELLLDLKQRGLPMGPKIAVGDGALGFWAAIRKVFPETREQRCWVHKTANVLNKMPKSVQPKAKGDLHEIWQAETKQDAEKAFDSFLEKYGAKYSQACDCLKKDRDVLLTFYDFPAEHWSHL</sequence>
<evidence type="ECO:0000313" key="8">
    <source>
        <dbReference type="Proteomes" id="UP000316476"/>
    </source>
</evidence>
<name>A0A5C6FHJ6_9PLAN</name>
<dbReference type="AlphaFoldDB" id="A0A5C6FHJ6"/>
<dbReference type="Pfam" id="PF00872">
    <property type="entry name" value="Transposase_mut"/>
    <property type="match status" value="1"/>
</dbReference>
<comment type="function">
    <text evidence="1 6">Required for the transposition of the insertion element.</text>
</comment>
<dbReference type="InterPro" id="IPR001207">
    <property type="entry name" value="Transposase_mutator"/>
</dbReference>
<comment type="similarity">
    <text evidence="2 6">Belongs to the transposase mutator family.</text>
</comment>
<evidence type="ECO:0000256" key="3">
    <source>
        <dbReference type="ARBA" id="ARBA00022578"/>
    </source>
</evidence>
<evidence type="ECO:0000256" key="2">
    <source>
        <dbReference type="ARBA" id="ARBA00010961"/>
    </source>
</evidence>
<dbReference type="PANTHER" id="PTHR33217">
    <property type="entry name" value="TRANSPOSASE FOR INSERTION SEQUENCE ELEMENT IS1081"/>
    <property type="match status" value="1"/>
</dbReference>
<dbReference type="GO" id="GO:0003677">
    <property type="term" value="F:DNA binding"/>
    <property type="evidence" value="ECO:0007669"/>
    <property type="project" value="UniProtKB-UniRule"/>
</dbReference>
<accession>A0A5C6FHJ6</accession>
<keyword evidence="3 6" id="KW-0815">Transposition</keyword>
<dbReference type="EMBL" id="SJPZ01000002">
    <property type="protein sequence ID" value="TWU61725.1"/>
    <property type="molecule type" value="Genomic_DNA"/>
</dbReference>
<organism evidence="7 8">
    <name type="scientific">Crateriforma conspicua</name>
    <dbReference type="NCBI Taxonomy" id="2527996"/>
    <lineage>
        <taxon>Bacteria</taxon>
        <taxon>Pseudomonadati</taxon>
        <taxon>Planctomycetota</taxon>
        <taxon>Planctomycetia</taxon>
        <taxon>Planctomycetales</taxon>
        <taxon>Planctomycetaceae</taxon>
        <taxon>Crateriforma</taxon>
    </lineage>
</organism>